<keyword evidence="2" id="KW-1185">Reference proteome</keyword>
<comment type="caution">
    <text evidence="1">The sequence shown here is derived from an EMBL/GenBank/DDBJ whole genome shotgun (WGS) entry which is preliminary data.</text>
</comment>
<accession>A0AAD6UQM5</accession>
<dbReference type="AlphaFoldDB" id="A0AAD6UQM5"/>
<evidence type="ECO:0000313" key="2">
    <source>
        <dbReference type="Proteomes" id="UP001219525"/>
    </source>
</evidence>
<dbReference type="Proteomes" id="UP001219525">
    <property type="component" value="Unassembled WGS sequence"/>
</dbReference>
<dbReference type="PANTHER" id="PTHR33977:SF1">
    <property type="entry name" value="ZINC ION BINDING PROTEIN"/>
    <property type="match status" value="1"/>
</dbReference>
<proteinExistence type="predicted"/>
<evidence type="ECO:0008006" key="3">
    <source>
        <dbReference type="Google" id="ProtNLM"/>
    </source>
</evidence>
<organism evidence="1 2">
    <name type="scientific">Mycena pura</name>
    <dbReference type="NCBI Taxonomy" id="153505"/>
    <lineage>
        <taxon>Eukaryota</taxon>
        <taxon>Fungi</taxon>
        <taxon>Dikarya</taxon>
        <taxon>Basidiomycota</taxon>
        <taxon>Agaricomycotina</taxon>
        <taxon>Agaricomycetes</taxon>
        <taxon>Agaricomycetidae</taxon>
        <taxon>Agaricales</taxon>
        <taxon>Marasmiineae</taxon>
        <taxon>Mycenaceae</taxon>
        <taxon>Mycena</taxon>
    </lineage>
</organism>
<name>A0AAD6UQM5_9AGAR</name>
<sequence length="160" mass="18023">MTGATLFAPCVDDTFVAARTEFIQLRDIRHIERDIEAKTVQLHPDDGQSTIRWVKILRIKGHLLGFKLKTDLPPPNSNLAPDVFTLMIQTDWQRRMFYKYGGALLCIDATHNVSMYENLNLTSLVVRDKWAHGIPVAWMIASESSGSQATISKIFGHPGD</sequence>
<reference evidence="1" key="1">
    <citation type="submission" date="2023-03" db="EMBL/GenBank/DDBJ databases">
        <title>Massive genome expansion in bonnet fungi (Mycena s.s.) driven by repeated elements and novel gene families across ecological guilds.</title>
        <authorList>
            <consortium name="Lawrence Berkeley National Laboratory"/>
            <person name="Harder C.B."/>
            <person name="Miyauchi S."/>
            <person name="Viragh M."/>
            <person name="Kuo A."/>
            <person name="Thoen E."/>
            <person name="Andreopoulos B."/>
            <person name="Lu D."/>
            <person name="Skrede I."/>
            <person name="Drula E."/>
            <person name="Henrissat B."/>
            <person name="Morin E."/>
            <person name="Kohler A."/>
            <person name="Barry K."/>
            <person name="LaButti K."/>
            <person name="Morin E."/>
            <person name="Salamov A."/>
            <person name="Lipzen A."/>
            <person name="Mereny Z."/>
            <person name="Hegedus B."/>
            <person name="Baldrian P."/>
            <person name="Stursova M."/>
            <person name="Weitz H."/>
            <person name="Taylor A."/>
            <person name="Grigoriev I.V."/>
            <person name="Nagy L.G."/>
            <person name="Martin F."/>
            <person name="Kauserud H."/>
        </authorList>
    </citation>
    <scope>NUCLEOTIDE SEQUENCE</scope>
    <source>
        <strain evidence="1">9144</strain>
    </source>
</reference>
<dbReference type="EMBL" id="JARJCW010000131">
    <property type="protein sequence ID" value="KAJ7191589.1"/>
    <property type="molecule type" value="Genomic_DNA"/>
</dbReference>
<protein>
    <recommendedName>
        <fullName evidence="3">MULE transposase domain-containing protein</fullName>
    </recommendedName>
</protein>
<dbReference type="PANTHER" id="PTHR33977">
    <property type="entry name" value="ZINC ION BINDING PROTEIN"/>
    <property type="match status" value="1"/>
</dbReference>
<evidence type="ECO:0000313" key="1">
    <source>
        <dbReference type="EMBL" id="KAJ7191589.1"/>
    </source>
</evidence>
<gene>
    <name evidence="1" type="ORF">GGX14DRAFT_407102</name>
</gene>